<dbReference type="RefSeq" id="WP_330150775.1">
    <property type="nucleotide sequence ID" value="NZ_JAUZMZ010000014.1"/>
</dbReference>
<dbReference type="Proteomes" id="UP001331936">
    <property type="component" value="Unassembled WGS sequence"/>
</dbReference>
<evidence type="ECO:0000313" key="1">
    <source>
        <dbReference type="EMBL" id="MEE2031335.1"/>
    </source>
</evidence>
<protein>
    <submittedName>
        <fullName evidence="1">Uncharacterized protein</fullName>
    </submittedName>
</protein>
<reference evidence="1 2" key="1">
    <citation type="submission" date="2023-08" db="EMBL/GenBank/DDBJ databases">
        <authorList>
            <person name="Girao M."/>
            <person name="Carvalho M.F."/>
        </authorList>
    </citation>
    <scope>NUCLEOTIDE SEQUENCE [LARGE SCALE GENOMIC DNA]</scope>
    <source>
        <strain evidence="1 2">CC-R104</strain>
    </source>
</reference>
<keyword evidence="2" id="KW-1185">Reference proteome</keyword>
<proteinExistence type="predicted"/>
<gene>
    <name evidence="1" type="ORF">Q8814_04285</name>
</gene>
<comment type="caution">
    <text evidence="1">The sequence shown here is derived from an EMBL/GenBank/DDBJ whole genome shotgun (WGS) entry which is preliminary data.</text>
</comment>
<dbReference type="EMBL" id="JAUZMZ010000014">
    <property type="protein sequence ID" value="MEE2031335.1"/>
    <property type="molecule type" value="Genomic_DNA"/>
</dbReference>
<accession>A0ABU7JMT0</accession>
<name>A0ABU7JMT0_9NOCA</name>
<organism evidence="1 2">
    <name type="scientific">Rhodococcus chondri</name>
    <dbReference type="NCBI Taxonomy" id="3065941"/>
    <lineage>
        <taxon>Bacteria</taxon>
        <taxon>Bacillati</taxon>
        <taxon>Actinomycetota</taxon>
        <taxon>Actinomycetes</taxon>
        <taxon>Mycobacteriales</taxon>
        <taxon>Nocardiaceae</taxon>
        <taxon>Rhodococcus</taxon>
    </lineage>
</organism>
<evidence type="ECO:0000313" key="2">
    <source>
        <dbReference type="Proteomes" id="UP001331936"/>
    </source>
</evidence>
<sequence>MADFVRLDPPVIGEIVAICNTMLAELVAASEIGDRLSQTHGFGDFESAKQLAAGYARKGAGTPESARERIDQFIENLTALRDAFSSGGADFLDANSEWAQRLNTMGTESAF</sequence>